<organism evidence="2 3">
    <name type="scientific">Actinomycetospora straminea</name>
    <dbReference type="NCBI Taxonomy" id="663607"/>
    <lineage>
        <taxon>Bacteria</taxon>
        <taxon>Bacillati</taxon>
        <taxon>Actinomycetota</taxon>
        <taxon>Actinomycetes</taxon>
        <taxon>Pseudonocardiales</taxon>
        <taxon>Pseudonocardiaceae</taxon>
        <taxon>Actinomycetospora</taxon>
    </lineage>
</organism>
<dbReference type="EMBL" id="BAABHQ010000020">
    <property type="protein sequence ID" value="GAA4891376.1"/>
    <property type="molecule type" value="Genomic_DNA"/>
</dbReference>
<dbReference type="Gene3D" id="3.30.750.24">
    <property type="entry name" value="STAS domain"/>
    <property type="match status" value="1"/>
</dbReference>
<dbReference type="Pfam" id="PF13466">
    <property type="entry name" value="STAS_2"/>
    <property type="match status" value="1"/>
</dbReference>
<dbReference type="InterPro" id="IPR002645">
    <property type="entry name" value="STAS_dom"/>
</dbReference>
<evidence type="ECO:0000313" key="3">
    <source>
        <dbReference type="Proteomes" id="UP001500457"/>
    </source>
</evidence>
<keyword evidence="3" id="KW-1185">Reference proteome</keyword>
<accession>A0ABP9F0R3</accession>
<dbReference type="InterPro" id="IPR036513">
    <property type="entry name" value="STAS_dom_sf"/>
</dbReference>
<sequence>MATLLRADPGLQEVRSRHTLLVADGVEQGRRGTASWIERELAHGAKVFYKGWLPGGQRPDQHWLAGPAGPRGARDALASGQMEFLDLPTVVERTGATAEGVTALFRDEVARAVADAWPTVAFTQESPGLPLADEAVLAAYTEWEGGFDVLADEGPVRTLCQLSVPDEDEAAVWETVAVHHRDLVDDVWSASAGYGRWRPRGDLDAHVARRFGAAVHGALRAARALATGPDLHLDLSAVDFMDVACADILMLAARSAPEGQHVVLHGGSRFLRRLFDAVGRPASVRESEDGP</sequence>
<dbReference type="PROSITE" id="PS50801">
    <property type="entry name" value="STAS"/>
    <property type="match status" value="1"/>
</dbReference>
<evidence type="ECO:0000313" key="2">
    <source>
        <dbReference type="EMBL" id="GAA4891376.1"/>
    </source>
</evidence>
<dbReference type="CDD" id="cd07043">
    <property type="entry name" value="STAS_anti-anti-sigma_factors"/>
    <property type="match status" value="1"/>
</dbReference>
<protein>
    <recommendedName>
        <fullName evidence="1">STAS domain-containing protein</fullName>
    </recommendedName>
</protein>
<evidence type="ECO:0000259" key="1">
    <source>
        <dbReference type="PROSITE" id="PS50801"/>
    </source>
</evidence>
<dbReference type="InterPro" id="IPR058548">
    <property type="entry name" value="MlaB-like_STAS"/>
</dbReference>
<dbReference type="Proteomes" id="UP001500457">
    <property type="component" value="Unassembled WGS sequence"/>
</dbReference>
<name>A0ABP9F0R3_9PSEU</name>
<dbReference type="SUPFAM" id="SSF52091">
    <property type="entry name" value="SpoIIaa-like"/>
    <property type="match status" value="1"/>
</dbReference>
<dbReference type="RefSeq" id="WP_274231448.1">
    <property type="nucleotide sequence ID" value="NZ_BAABHQ010000020.1"/>
</dbReference>
<proteinExistence type="predicted"/>
<gene>
    <name evidence="2" type="ORF">GCM10023203_51250</name>
</gene>
<comment type="caution">
    <text evidence="2">The sequence shown here is derived from an EMBL/GenBank/DDBJ whole genome shotgun (WGS) entry which is preliminary data.</text>
</comment>
<reference evidence="3" key="1">
    <citation type="journal article" date="2019" name="Int. J. Syst. Evol. Microbiol.">
        <title>The Global Catalogue of Microorganisms (GCM) 10K type strain sequencing project: providing services to taxonomists for standard genome sequencing and annotation.</title>
        <authorList>
            <consortium name="The Broad Institute Genomics Platform"/>
            <consortium name="The Broad Institute Genome Sequencing Center for Infectious Disease"/>
            <person name="Wu L."/>
            <person name="Ma J."/>
        </authorList>
    </citation>
    <scope>NUCLEOTIDE SEQUENCE [LARGE SCALE GENOMIC DNA]</scope>
    <source>
        <strain evidence="3">JCM 17983</strain>
    </source>
</reference>
<feature type="domain" description="STAS" evidence="1">
    <location>
        <begin position="201"/>
        <end position="279"/>
    </location>
</feature>